<proteinExistence type="predicted"/>
<dbReference type="AlphaFoldDB" id="A0A0A9AXF5"/>
<organism evidence="1">
    <name type="scientific">Arundo donax</name>
    <name type="common">Giant reed</name>
    <name type="synonym">Donax arundinaceus</name>
    <dbReference type="NCBI Taxonomy" id="35708"/>
    <lineage>
        <taxon>Eukaryota</taxon>
        <taxon>Viridiplantae</taxon>
        <taxon>Streptophyta</taxon>
        <taxon>Embryophyta</taxon>
        <taxon>Tracheophyta</taxon>
        <taxon>Spermatophyta</taxon>
        <taxon>Magnoliopsida</taxon>
        <taxon>Liliopsida</taxon>
        <taxon>Poales</taxon>
        <taxon>Poaceae</taxon>
        <taxon>PACMAD clade</taxon>
        <taxon>Arundinoideae</taxon>
        <taxon>Arundineae</taxon>
        <taxon>Arundo</taxon>
    </lineage>
</organism>
<dbReference type="EMBL" id="GBRH01244315">
    <property type="protein sequence ID" value="JAD53580.1"/>
    <property type="molecule type" value="Transcribed_RNA"/>
</dbReference>
<sequence length="29" mass="3105">MPPCASAGTNNTSISTSLKSQQLSIYRFT</sequence>
<reference evidence="1" key="2">
    <citation type="journal article" date="2015" name="Data Brief">
        <title>Shoot transcriptome of the giant reed, Arundo donax.</title>
        <authorList>
            <person name="Barrero R.A."/>
            <person name="Guerrero F.D."/>
            <person name="Moolhuijzen P."/>
            <person name="Goolsby J.A."/>
            <person name="Tidwell J."/>
            <person name="Bellgard S.E."/>
            <person name="Bellgard M.I."/>
        </authorList>
    </citation>
    <scope>NUCLEOTIDE SEQUENCE</scope>
    <source>
        <tissue evidence="1">Shoot tissue taken approximately 20 cm above the soil surface</tissue>
    </source>
</reference>
<protein>
    <submittedName>
        <fullName evidence="1">Uncharacterized protein</fullName>
    </submittedName>
</protein>
<evidence type="ECO:0000313" key="1">
    <source>
        <dbReference type="EMBL" id="JAD53580.1"/>
    </source>
</evidence>
<name>A0A0A9AXF5_ARUDO</name>
<reference evidence="1" key="1">
    <citation type="submission" date="2014-09" db="EMBL/GenBank/DDBJ databases">
        <authorList>
            <person name="Magalhaes I.L.F."/>
            <person name="Oliveira U."/>
            <person name="Santos F.R."/>
            <person name="Vidigal T.H.D.A."/>
            <person name="Brescovit A.D."/>
            <person name="Santos A.J."/>
        </authorList>
    </citation>
    <scope>NUCLEOTIDE SEQUENCE</scope>
    <source>
        <tissue evidence="1">Shoot tissue taken approximately 20 cm above the soil surface</tissue>
    </source>
</reference>
<accession>A0A0A9AXF5</accession>